<name>A0A0V8AXZ9_LACLL</name>
<organism evidence="1 2">
    <name type="scientific">Lactococcus lactis subsp. lactis</name>
    <name type="common">Streptococcus lactis</name>
    <dbReference type="NCBI Taxonomy" id="1360"/>
    <lineage>
        <taxon>Bacteria</taxon>
        <taxon>Bacillati</taxon>
        <taxon>Bacillota</taxon>
        <taxon>Bacilli</taxon>
        <taxon>Lactobacillales</taxon>
        <taxon>Streptococcaceae</taxon>
        <taxon>Lactococcus</taxon>
    </lineage>
</organism>
<evidence type="ECO:0000313" key="2">
    <source>
        <dbReference type="Proteomes" id="UP000053612"/>
    </source>
</evidence>
<proteinExistence type="predicted"/>
<dbReference type="AlphaFoldDB" id="A0A0V8AXZ9"/>
<evidence type="ECO:0000313" key="1">
    <source>
        <dbReference type="EMBL" id="KSU17695.1"/>
    </source>
</evidence>
<dbReference type="PATRIC" id="fig|1360.100.peg.1965"/>
<accession>A0A0V8AXZ9</accession>
<reference evidence="2" key="1">
    <citation type="submission" date="2015-10" db="EMBL/GenBank/DDBJ databases">
        <title>Draft Genome Sequences of 11 Lactococcus lactis subspecies cremoris strains.</title>
        <authorList>
            <person name="Wels M."/>
            <person name="Backus L."/>
            <person name="Boekhorst J."/>
            <person name="Dijkstra A."/>
            <person name="Beerthuizen M."/>
            <person name="Kelly W."/>
            <person name="Siezen R."/>
            <person name="Bachmann H."/>
            <person name="Van Hijum S."/>
        </authorList>
    </citation>
    <scope>NUCLEOTIDE SEQUENCE [LARGE SCALE GENOMIC DNA]</scope>
    <source>
        <strain evidence="2">LMG9449</strain>
    </source>
</reference>
<dbReference type="EMBL" id="LKLS01000124">
    <property type="protein sequence ID" value="KSU17695.1"/>
    <property type="molecule type" value="Genomic_DNA"/>
</dbReference>
<sequence>MRVNHFFDIKIPLYFSKKITDCQHFFIVLRYIFIVYLDI</sequence>
<protein>
    <submittedName>
        <fullName evidence="1">Uncharacterized protein</fullName>
    </submittedName>
</protein>
<comment type="caution">
    <text evidence="1">The sequence shown here is derived from an EMBL/GenBank/DDBJ whole genome shotgun (WGS) entry which is preliminary data.</text>
</comment>
<dbReference type="Proteomes" id="UP000053612">
    <property type="component" value="Unassembled WGS sequence"/>
</dbReference>
<gene>
    <name evidence="1" type="ORF">LMG9449_1500</name>
</gene>